<organism evidence="6">
    <name type="scientific">Fonticula alba</name>
    <name type="common">Slime mold</name>
    <dbReference type="NCBI Taxonomy" id="691883"/>
    <lineage>
        <taxon>Eukaryota</taxon>
        <taxon>Rotosphaerida</taxon>
        <taxon>Fonticulaceae</taxon>
        <taxon>Fonticula</taxon>
    </lineage>
</organism>
<feature type="domain" description="ABC transporter" evidence="5">
    <location>
        <begin position="88"/>
        <end position="325"/>
    </location>
</feature>
<sequence length="338" mass="36954">MIELTAVRTDGWRRPIEGADPTTIATVAPGTDPALIGEGSEGSALGSGSLASLPKQDPTLPPGYYPLKTLGEPVILTSHVTKNYSIVGRSEPVRALIDIDLSPDSEFYPIRKGEFVMLRGPSGGGKTSLLNVLGTLDRPSSGRVEILGDVITSASPDNFLSALRLRKIGFVFQTFNLLANLSAKENVALPMSLLGKLNAKERDERAKKLLDMVGLRDRVEHLPSELSGGEQQRVAIARALANDPPLLLLDEPTGDLDTRHTIRIMDLLMRLNREHGTTLLMVTHHPDLECYADRVLFVRDGELVMQAVNRHQRCLDEVAYGRYVAERERKAGQPQGRG</sequence>
<accession>A0A058Z8E2</accession>
<dbReference type="Pfam" id="PF00005">
    <property type="entry name" value="ABC_tran"/>
    <property type="match status" value="1"/>
</dbReference>
<dbReference type="RefSeq" id="XP_009495075.1">
    <property type="nucleotide sequence ID" value="XM_009496800.1"/>
</dbReference>
<dbReference type="PROSITE" id="PS00211">
    <property type="entry name" value="ABC_TRANSPORTER_1"/>
    <property type="match status" value="1"/>
</dbReference>
<dbReference type="GeneID" id="20527630"/>
<keyword evidence="1" id="KW-0813">Transport</keyword>
<dbReference type="OMA" id="MGENEVY"/>
<dbReference type="Proteomes" id="UP000030693">
    <property type="component" value="Unassembled WGS sequence"/>
</dbReference>
<dbReference type="SUPFAM" id="SSF52540">
    <property type="entry name" value="P-loop containing nucleoside triphosphate hydrolases"/>
    <property type="match status" value="1"/>
</dbReference>
<dbReference type="STRING" id="691883.A0A058Z8E2"/>
<proteinExistence type="predicted"/>
<protein>
    <submittedName>
        <fullName evidence="6">ABC transporter ATP-binding protein</fullName>
    </submittedName>
</protein>
<dbReference type="PROSITE" id="PS50893">
    <property type="entry name" value="ABC_TRANSPORTER_2"/>
    <property type="match status" value="1"/>
</dbReference>
<dbReference type="AlphaFoldDB" id="A0A058Z8E2"/>
<evidence type="ECO:0000256" key="3">
    <source>
        <dbReference type="ARBA" id="ARBA00022840"/>
    </source>
</evidence>
<reference evidence="6" key="1">
    <citation type="submission" date="2013-04" db="EMBL/GenBank/DDBJ databases">
        <title>The Genome Sequence of Fonticula alba ATCC 38817.</title>
        <authorList>
            <consortium name="The Broad Institute Genomics Platform"/>
            <person name="Russ C."/>
            <person name="Cuomo C."/>
            <person name="Burger G."/>
            <person name="Gray M.W."/>
            <person name="Holland P.W.H."/>
            <person name="King N."/>
            <person name="Lang F.B.F."/>
            <person name="Roger A.J."/>
            <person name="Ruiz-Trillo I."/>
            <person name="Brown M."/>
            <person name="Walker B."/>
            <person name="Young S."/>
            <person name="Zeng Q."/>
            <person name="Gargeya S."/>
            <person name="Fitzgerald M."/>
            <person name="Haas B."/>
            <person name="Abouelleil A."/>
            <person name="Allen A.W."/>
            <person name="Alvarado L."/>
            <person name="Arachchi H.M."/>
            <person name="Berlin A.M."/>
            <person name="Chapman S.B."/>
            <person name="Gainer-Dewar J."/>
            <person name="Goldberg J."/>
            <person name="Griggs A."/>
            <person name="Gujja S."/>
            <person name="Hansen M."/>
            <person name="Howarth C."/>
            <person name="Imamovic A."/>
            <person name="Ireland A."/>
            <person name="Larimer J."/>
            <person name="McCowan C."/>
            <person name="Murphy C."/>
            <person name="Pearson M."/>
            <person name="Poon T.W."/>
            <person name="Priest M."/>
            <person name="Roberts A."/>
            <person name="Saif S."/>
            <person name="Shea T."/>
            <person name="Sisk P."/>
            <person name="Sykes S."/>
            <person name="Wortman J."/>
            <person name="Nusbaum C."/>
            <person name="Birren B."/>
        </authorList>
    </citation>
    <scope>NUCLEOTIDE SEQUENCE [LARGE SCALE GENOMIC DNA]</scope>
    <source>
        <strain evidence="6">ATCC 38817</strain>
    </source>
</reference>
<keyword evidence="2" id="KW-0547">Nucleotide-binding</keyword>
<dbReference type="InterPro" id="IPR003593">
    <property type="entry name" value="AAA+_ATPase"/>
</dbReference>
<dbReference type="eggNOG" id="KOG0055">
    <property type="taxonomic scope" value="Eukaryota"/>
</dbReference>
<dbReference type="Gene3D" id="3.40.50.300">
    <property type="entry name" value="P-loop containing nucleotide triphosphate hydrolases"/>
    <property type="match status" value="1"/>
</dbReference>
<dbReference type="GO" id="GO:0022857">
    <property type="term" value="F:transmembrane transporter activity"/>
    <property type="evidence" value="ECO:0007669"/>
    <property type="project" value="TreeGrafter"/>
</dbReference>
<evidence type="ECO:0000313" key="6">
    <source>
        <dbReference type="EMBL" id="KCV70559.1"/>
    </source>
</evidence>
<dbReference type="GO" id="GO:0005524">
    <property type="term" value="F:ATP binding"/>
    <property type="evidence" value="ECO:0007669"/>
    <property type="project" value="UniProtKB-KW"/>
</dbReference>
<gene>
    <name evidence="6" type="ORF">H696_02905</name>
</gene>
<dbReference type="InterPro" id="IPR003439">
    <property type="entry name" value="ABC_transporter-like_ATP-bd"/>
</dbReference>
<dbReference type="InterPro" id="IPR017911">
    <property type="entry name" value="MacB-like_ATP-bd"/>
</dbReference>
<dbReference type="PANTHER" id="PTHR24220:SF86">
    <property type="entry name" value="ABC TRANSPORTER ABCH.1"/>
    <property type="match status" value="1"/>
</dbReference>
<keyword evidence="7" id="KW-1185">Reference proteome</keyword>
<evidence type="ECO:0000256" key="1">
    <source>
        <dbReference type="ARBA" id="ARBA00022448"/>
    </source>
</evidence>
<dbReference type="PANTHER" id="PTHR24220">
    <property type="entry name" value="IMPORT ATP-BINDING PROTEIN"/>
    <property type="match status" value="1"/>
</dbReference>
<dbReference type="GO" id="GO:0005886">
    <property type="term" value="C:plasma membrane"/>
    <property type="evidence" value="ECO:0007669"/>
    <property type="project" value="TreeGrafter"/>
</dbReference>
<dbReference type="CDD" id="cd03255">
    <property type="entry name" value="ABC_MJ0796_LolCDE_FtsE"/>
    <property type="match status" value="1"/>
</dbReference>
<name>A0A058Z8E2_FONAL</name>
<evidence type="ECO:0000259" key="5">
    <source>
        <dbReference type="PROSITE" id="PS50893"/>
    </source>
</evidence>
<dbReference type="InterPro" id="IPR027417">
    <property type="entry name" value="P-loop_NTPase"/>
</dbReference>
<dbReference type="SMART" id="SM00382">
    <property type="entry name" value="AAA"/>
    <property type="match status" value="1"/>
</dbReference>
<feature type="compositionally biased region" description="Low complexity" evidence="4">
    <location>
        <begin position="37"/>
        <end position="53"/>
    </location>
</feature>
<evidence type="ECO:0000256" key="2">
    <source>
        <dbReference type="ARBA" id="ARBA00022741"/>
    </source>
</evidence>
<evidence type="ECO:0000313" key="7">
    <source>
        <dbReference type="Proteomes" id="UP000030693"/>
    </source>
</evidence>
<dbReference type="GO" id="GO:0016887">
    <property type="term" value="F:ATP hydrolysis activity"/>
    <property type="evidence" value="ECO:0007669"/>
    <property type="project" value="InterPro"/>
</dbReference>
<feature type="region of interest" description="Disordered" evidence="4">
    <location>
        <begin position="31"/>
        <end position="57"/>
    </location>
</feature>
<evidence type="ECO:0000256" key="4">
    <source>
        <dbReference type="SAM" id="MobiDB-lite"/>
    </source>
</evidence>
<keyword evidence="3 6" id="KW-0067">ATP-binding</keyword>
<dbReference type="InterPro" id="IPR017871">
    <property type="entry name" value="ABC_transporter-like_CS"/>
</dbReference>
<dbReference type="InterPro" id="IPR015854">
    <property type="entry name" value="ABC_transpr_LolD-like"/>
</dbReference>
<dbReference type="EMBL" id="KB932204">
    <property type="protein sequence ID" value="KCV70559.1"/>
    <property type="molecule type" value="Genomic_DNA"/>
</dbReference>
<dbReference type="FunFam" id="3.40.50.300:FF:000032">
    <property type="entry name" value="Export ABC transporter ATP-binding protein"/>
    <property type="match status" value="1"/>
</dbReference>
<dbReference type="GO" id="GO:0098796">
    <property type="term" value="C:membrane protein complex"/>
    <property type="evidence" value="ECO:0007669"/>
    <property type="project" value="UniProtKB-ARBA"/>
</dbReference>
<dbReference type="OrthoDB" id="6500128at2759"/>